<dbReference type="GO" id="GO:0005506">
    <property type="term" value="F:iron ion binding"/>
    <property type="evidence" value="ECO:0007669"/>
    <property type="project" value="InterPro"/>
</dbReference>
<feature type="binding site" description="axial binding residue" evidence="8">
    <location>
        <position position="454"/>
    </location>
    <ligand>
        <name>heme</name>
        <dbReference type="ChEBI" id="CHEBI:30413"/>
    </ligand>
    <ligandPart>
        <name>Fe</name>
        <dbReference type="ChEBI" id="CHEBI:18248"/>
    </ligandPart>
</feature>
<evidence type="ECO:0000256" key="8">
    <source>
        <dbReference type="PIRSR" id="PIRSR602401-1"/>
    </source>
</evidence>
<dbReference type="GO" id="GO:0020037">
    <property type="term" value="F:heme binding"/>
    <property type="evidence" value="ECO:0007669"/>
    <property type="project" value="InterPro"/>
</dbReference>
<dbReference type="AlphaFoldDB" id="A0AAD6I3J2"/>
<dbReference type="GO" id="GO:0004497">
    <property type="term" value="F:monooxygenase activity"/>
    <property type="evidence" value="ECO:0007669"/>
    <property type="project" value="UniProtKB-KW"/>
</dbReference>
<name>A0AAD6I3J2_PENCN</name>
<dbReference type="GO" id="GO:0016705">
    <property type="term" value="F:oxidoreductase activity, acting on paired donors, with incorporation or reduction of molecular oxygen"/>
    <property type="evidence" value="ECO:0007669"/>
    <property type="project" value="InterPro"/>
</dbReference>
<dbReference type="GO" id="GO:0043386">
    <property type="term" value="P:mycotoxin biosynthetic process"/>
    <property type="evidence" value="ECO:0007669"/>
    <property type="project" value="UniProtKB-ARBA"/>
</dbReference>
<accession>A0AAD6I3J2</accession>
<comment type="caution">
    <text evidence="10">The sequence shown here is derived from an EMBL/GenBank/DDBJ whole genome shotgun (WGS) entry which is preliminary data.</text>
</comment>
<proteinExistence type="inferred from homology"/>
<evidence type="ECO:0000256" key="2">
    <source>
        <dbReference type="ARBA" id="ARBA00010617"/>
    </source>
</evidence>
<dbReference type="Proteomes" id="UP001219568">
    <property type="component" value="Unassembled WGS sequence"/>
</dbReference>
<dbReference type="CDD" id="cd11058">
    <property type="entry name" value="CYP60B-like"/>
    <property type="match status" value="1"/>
</dbReference>
<keyword evidence="9" id="KW-0812">Transmembrane</keyword>
<evidence type="ECO:0000256" key="5">
    <source>
        <dbReference type="ARBA" id="ARBA00023002"/>
    </source>
</evidence>
<keyword evidence="5" id="KW-0560">Oxidoreductase</keyword>
<keyword evidence="7" id="KW-0503">Monooxygenase</keyword>
<dbReference type="EMBL" id="JAQJZL010000014">
    <property type="protein sequence ID" value="KAJ6030001.1"/>
    <property type="molecule type" value="Genomic_DNA"/>
</dbReference>
<keyword evidence="9" id="KW-1133">Transmembrane helix</keyword>
<reference evidence="10" key="1">
    <citation type="journal article" date="2023" name="IMA Fungus">
        <title>Comparative genomic study of the Penicillium genus elucidates a diverse pangenome and 15 lateral gene transfer events.</title>
        <authorList>
            <person name="Petersen C."/>
            <person name="Sorensen T."/>
            <person name="Nielsen M.R."/>
            <person name="Sondergaard T.E."/>
            <person name="Sorensen J.L."/>
            <person name="Fitzpatrick D.A."/>
            <person name="Frisvad J.C."/>
            <person name="Nielsen K.L."/>
        </authorList>
    </citation>
    <scope>NUCLEOTIDE SEQUENCE</scope>
    <source>
        <strain evidence="10">IBT 15450</strain>
    </source>
</reference>
<evidence type="ECO:0000256" key="7">
    <source>
        <dbReference type="ARBA" id="ARBA00023033"/>
    </source>
</evidence>
<evidence type="ECO:0000256" key="9">
    <source>
        <dbReference type="SAM" id="Phobius"/>
    </source>
</evidence>
<keyword evidence="9" id="KW-0472">Membrane</keyword>
<comment type="similarity">
    <text evidence="2">Belongs to the cytochrome P450 family.</text>
</comment>
<evidence type="ECO:0000256" key="6">
    <source>
        <dbReference type="ARBA" id="ARBA00023004"/>
    </source>
</evidence>
<evidence type="ECO:0000256" key="1">
    <source>
        <dbReference type="ARBA" id="ARBA00001971"/>
    </source>
</evidence>
<dbReference type="PANTHER" id="PTHR24305:SF230">
    <property type="entry name" value="P450, PUTATIVE (EUROFUNG)-RELATED"/>
    <property type="match status" value="1"/>
</dbReference>
<evidence type="ECO:0000256" key="3">
    <source>
        <dbReference type="ARBA" id="ARBA00022617"/>
    </source>
</evidence>
<evidence type="ECO:0000256" key="4">
    <source>
        <dbReference type="ARBA" id="ARBA00022723"/>
    </source>
</evidence>
<dbReference type="InterPro" id="IPR001128">
    <property type="entry name" value="Cyt_P450"/>
</dbReference>
<keyword evidence="6 8" id="KW-0408">Iron</keyword>
<dbReference type="SUPFAM" id="SSF48264">
    <property type="entry name" value="Cytochrome P450"/>
    <property type="match status" value="1"/>
</dbReference>
<evidence type="ECO:0000313" key="11">
    <source>
        <dbReference type="Proteomes" id="UP001219568"/>
    </source>
</evidence>
<organism evidence="10 11">
    <name type="scientific">Penicillium canescens</name>
    <dbReference type="NCBI Taxonomy" id="5083"/>
    <lineage>
        <taxon>Eukaryota</taxon>
        <taxon>Fungi</taxon>
        <taxon>Dikarya</taxon>
        <taxon>Ascomycota</taxon>
        <taxon>Pezizomycotina</taxon>
        <taxon>Eurotiomycetes</taxon>
        <taxon>Eurotiomycetidae</taxon>
        <taxon>Eurotiales</taxon>
        <taxon>Aspergillaceae</taxon>
        <taxon>Penicillium</taxon>
    </lineage>
</organism>
<dbReference type="InterPro" id="IPR002401">
    <property type="entry name" value="Cyt_P450_E_grp-I"/>
</dbReference>
<feature type="transmembrane region" description="Helical" evidence="9">
    <location>
        <begin position="12"/>
        <end position="33"/>
    </location>
</feature>
<evidence type="ECO:0000313" key="10">
    <source>
        <dbReference type="EMBL" id="KAJ6030001.1"/>
    </source>
</evidence>
<dbReference type="Gene3D" id="1.10.630.10">
    <property type="entry name" value="Cytochrome P450"/>
    <property type="match status" value="1"/>
</dbReference>
<dbReference type="InterPro" id="IPR036396">
    <property type="entry name" value="Cyt_P450_sf"/>
</dbReference>
<keyword evidence="3 8" id="KW-0349">Heme</keyword>
<keyword evidence="11" id="KW-1185">Reference proteome</keyword>
<keyword evidence="4 8" id="KW-0479">Metal-binding</keyword>
<dbReference type="PRINTS" id="PR00385">
    <property type="entry name" value="P450"/>
</dbReference>
<dbReference type="InterPro" id="IPR050121">
    <property type="entry name" value="Cytochrome_P450_monoxygenase"/>
</dbReference>
<comment type="cofactor">
    <cofactor evidence="1 8">
        <name>heme</name>
        <dbReference type="ChEBI" id="CHEBI:30413"/>
    </cofactor>
</comment>
<dbReference type="PANTHER" id="PTHR24305">
    <property type="entry name" value="CYTOCHROME P450"/>
    <property type="match status" value="1"/>
</dbReference>
<gene>
    <name evidence="10" type="ORF">N7460_010267</name>
</gene>
<dbReference type="Pfam" id="PF00067">
    <property type="entry name" value="p450"/>
    <property type="match status" value="1"/>
</dbReference>
<dbReference type="PRINTS" id="PR00463">
    <property type="entry name" value="EP450I"/>
</dbReference>
<protein>
    <submittedName>
        <fullName evidence="10">Uncharacterized protein</fullName>
    </submittedName>
</protein>
<sequence length="522" mass="58993">MKSLEETLVVVFGLSWGFMGFVLLGSILILTVLRSIYNAFFHPLARYPGPLIWTSTFIPYKIALLKGTTHLWHAEFHRHYGPVVRVSPDQLSYISAQAWNDIYGRRNPQLKKHADITASPAGGVNGMANTPSDTDHAQMRRELVSGFSERSVRMQEGLLTRHISQLVVKIRERALDIQKEGPGTKEANMALLLNATTYDIITDLTFGESANTLEQETDWISFVMPMVKARIASHVATKYVSFFITTISSLFPVLFPSAAVKFHQSNIAALDRRLGSSADDKRPDLLTPVVPHLDEPEGFSMGQLRSTVGSLMIAGSETTASVLTSAHYFVLSHPQVYAQLKKEVRASFEREEDINSIAVNNCKYMVAVLQETMRIWPAIPSSLPRTSHGCFIDGNWVPNGAKVGVHQWSAYRSEVNFTRPEEFLPERWLEGESQQFKDDNKAAFQPFAVGPRNCLGMSFAKVELRLIFARLVWNFDMELLTSREEWEAQRTYMVWDRCPLRVKVRLAQEQGEKAFETVKDML</sequence>
<reference evidence="10" key="2">
    <citation type="submission" date="2023-01" db="EMBL/GenBank/DDBJ databases">
        <authorList>
            <person name="Petersen C."/>
        </authorList>
    </citation>
    <scope>NUCLEOTIDE SEQUENCE</scope>
    <source>
        <strain evidence="10">IBT 15450</strain>
    </source>
</reference>